<dbReference type="EMBL" id="JANX01000215">
    <property type="protein sequence ID" value="KGM33181.1"/>
    <property type="molecule type" value="Genomic_DNA"/>
</dbReference>
<keyword evidence="1" id="KW-0732">Signal</keyword>
<feature type="signal peptide" evidence="1">
    <location>
        <begin position="1"/>
        <end position="20"/>
    </location>
</feature>
<gene>
    <name evidence="2" type="ORF">P409_17245</name>
</gene>
<feature type="chain" id="PRO_5001961062" evidence="1">
    <location>
        <begin position="21"/>
        <end position="85"/>
    </location>
</feature>
<sequence>MRRLALTAALLALAAGPALAAESCDVNAESAAVVAAWGSKVRDGSLPEDKLSEISKKIQSLPSISAQDPNKACAVLAEIKRDLGL</sequence>
<dbReference type="RefSeq" id="WP_034840056.1">
    <property type="nucleotide sequence ID" value="NZ_JANX01000215.1"/>
</dbReference>
<comment type="caution">
    <text evidence="2">The sequence shown here is derived from an EMBL/GenBank/DDBJ whole genome shotgun (WGS) entry which is preliminary data.</text>
</comment>
<reference evidence="2 3" key="1">
    <citation type="submission" date="2014-01" db="EMBL/GenBank/DDBJ databases">
        <title>Genome sequence determination for a cystic fibrosis isolate, Inquilinus limosus.</title>
        <authorList>
            <person name="Pino M."/>
            <person name="Di Conza J."/>
            <person name="Gutkind G."/>
        </authorList>
    </citation>
    <scope>NUCLEOTIDE SEQUENCE [LARGE SCALE GENOMIC DNA]</scope>
    <source>
        <strain evidence="2 3">MP06</strain>
    </source>
</reference>
<evidence type="ECO:0000256" key="1">
    <source>
        <dbReference type="SAM" id="SignalP"/>
    </source>
</evidence>
<name>A0A0A0D377_9PROT</name>
<organism evidence="2 3">
    <name type="scientific">Inquilinus limosus MP06</name>
    <dbReference type="NCBI Taxonomy" id="1398085"/>
    <lineage>
        <taxon>Bacteria</taxon>
        <taxon>Pseudomonadati</taxon>
        <taxon>Pseudomonadota</taxon>
        <taxon>Alphaproteobacteria</taxon>
        <taxon>Rhodospirillales</taxon>
        <taxon>Rhodospirillaceae</taxon>
        <taxon>Inquilinus</taxon>
    </lineage>
</organism>
<protein>
    <submittedName>
        <fullName evidence="2">Uncharacterized protein</fullName>
    </submittedName>
</protein>
<dbReference type="OrthoDB" id="7363461at2"/>
<dbReference type="Proteomes" id="UP000029995">
    <property type="component" value="Unassembled WGS sequence"/>
</dbReference>
<evidence type="ECO:0000313" key="2">
    <source>
        <dbReference type="EMBL" id="KGM33181.1"/>
    </source>
</evidence>
<accession>A0A0A0D377</accession>
<evidence type="ECO:0000313" key="3">
    <source>
        <dbReference type="Proteomes" id="UP000029995"/>
    </source>
</evidence>
<dbReference type="AlphaFoldDB" id="A0A0A0D377"/>
<proteinExistence type="predicted"/>